<keyword evidence="3" id="KW-0805">Transcription regulation</keyword>
<reference evidence="8" key="1">
    <citation type="submission" date="2017-03" db="EMBL/GenBank/DDBJ databases">
        <title>Genomes of endolithic fungi from Antarctica.</title>
        <authorList>
            <person name="Coleine C."/>
            <person name="Masonjones S."/>
            <person name="Stajich J.E."/>
        </authorList>
    </citation>
    <scope>NUCLEOTIDE SEQUENCE [LARGE SCALE GENOMIC DNA]</scope>
    <source>
        <strain evidence="8">CCFEE 5527</strain>
    </source>
</reference>
<dbReference type="OrthoDB" id="341924at2759"/>
<comment type="similarity">
    <text evidence="2">Belongs to the TAF9 family.</text>
</comment>
<accession>A0A1V8ST15</accession>
<dbReference type="InterPro" id="IPR009072">
    <property type="entry name" value="Histone-fold"/>
</dbReference>
<dbReference type="EMBL" id="NAJO01000029">
    <property type="protein sequence ID" value="OQO02042.1"/>
    <property type="molecule type" value="Genomic_DNA"/>
</dbReference>
<keyword evidence="4" id="KW-0804">Transcription</keyword>
<gene>
    <name evidence="7" type="ORF">B0A48_12515</name>
</gene>
<name>A0A1V8ST15_9PEZI</name>
<evidence type="ECO:0000256" key="4">
    <source>
        <dbReference type="ARBA" id="ARBA00023163"/>
    </source>
</evidence>
<dbReference type="FunCoup" id="A0A1V8ST15">
    <property type="interactions" value="782"/>
</dbReference>
<dbReference type="PANTHER" id="PTHR48068:SF4">
    <property type="entry name" value="TATA-BOX BINDING PROTEIN ASSOCIATED FACTOR 9"/>
    <property type="match status" value="1"/>
</dbReference>
<feature type="region of interest" description="Disordered" evidence="6">
    <location>
        <begin position="1"/>
        <end position="44"/>
    </location>
</feature>
<dbReference type="Proteomes" id="UP000192596">
    <property type="component" value="Unassembled WGS sequence"/>
</dbReference>
<keyword evidence="5" id="KW-0539">Nucleus</keyword>
<dbReference type="SUPFAM" id="SSF47113">
    <property type="entry name" value="Histone-fold"/>
    <property type="match status" value="1"/>
</dbReference>
<sequence>MASPQVNGHPSTPPPSDPIPPAPSAAQSFVPDPAVPRTSLQDLGLSKRPRDARLIHTILQNLGVQSYQERVPLQLMDFAYRYTSSVLSDALRLSGEGYAHAAERGNKRVKDEDVGSNITVTALRQAVATRQGHAFEGALPKEYLMGLASERNRVALPKVESGFGLQLPDEKYCLTGIGWGLKEEWDEEVDEEEDVDAAPMVIAVAAIDGGGSDAKMGGMDEAMDGDGEEDEDEEGGGKMEDIFGEEAAEGQDTMKED</sequence>
<dbReference type="Gene3D" id="1.10.20.10">
    <property type="entry name" value="Histone, subunit A"/>
    <property type="match status" value="1"/>
</dbReference>
<dbReference type="PANTHER" id="PTHR48068">
    <property type="entry name" value="TAF9 RNA POLYMERASE II, TATA BOX-BINDING PROTEIN (TBP)-ASSOCIATED FACTOR"/>
    <property type="match status" value="1"/>
</dbReference>
<dbReference type="GO" id="GO:0003713">
    <property type="term" value="F:transcription coactivator activity"/>
    <property type="evidence" value="ECO:0007669"/>
    <property type="project" value="TreeGrafter"/>
</dbReference>
<dbReference type="InterPro" id="IPR051431">
    <property type="entry name" value="TFIID_subunit_9"/>
</dbReference>
<dbReference type="InParanoid" id="A0A1V8ST15"/>
<evidence type="ECO:0000256" key="5">
    <source>
        <dbReference type="ARBA" id="ARBA00023242"/>
    </source>
</evidence>
<dbReference type="CDD" id="cd07979">
    <property type="entry name" value="HFD_TAF9"/>
    <property type="match status" value="1"/>
</dbReference>
<organism evidence="7 8">
    <name type="scientific">Cryoendolithus antarcticus</name>
    <dbReference type="NCBI Taxonomy" id="1507870"/>
    <lineage>
        <taxon>Eukaryota</taxon>
        <taxon>Fungi</taxon>
        <taxon>Dikarya</taxon>
        <taxon>Ascomycota</taxon>
        <taxon>Pezizomycotina</taxon>
        <taxon>Dothideomycetes</taxon>
        <taxon>Dothideomycetidae</taxon>
        <taxon>Cladosporiales</taxon>
        <taxon>Cladosporiaceae</taxon>
        <taxon>Cryoendolithus</taxon>
    </lineage>
</organism>
<evidence type="ECO:0000313" key="7">
    <source>
        <dbReference type="EMBL" id="OQO02042.1"/>
    </source>
</evidence>
<comment type="caution">
    <text evidence="7">The sequence shown here is derived from an EMBL/GenBank/DDBJ whole genome shotgun (WGS) entry which is preliminary data.</text>
</comment>
<evidence type="ECO:0000256" key="6">
    <source>
        <dbReference type="SAM" id="MobiDB-lite"/>
    </source>
</evidence>
<dbReference type="GO" id="GO:0046982">
    <property type="term" value="F:protein heterodimerization activity"/>
    <property type="evidence" value="ECO:0007669"/>
    <property type="project" value="InterPro"/>
</dbReference>
<evidence type="ECO:0000313" key="8">
    <source>
        <dbReference type="Proteomes" id="UP000192596"/>
    </source>
</evidence>
<evidence type="ECO:0008006" key="9">
    <source>
        <dbReference type="Google" id="ProtNLM"/>
    </source>
</evidence>
<comment type="subcellular location">
    <subcellularLocation>
        <location evidence="1">Nucleus</location>
    </subcellularLocation>
</comment>
<dbReference type="GO" id="GO:0005669">
    <property type="term" value="C:transcription factor TFIID complex"/>
    <property type="evidence" value="ECO:0007669"/>
    <property type="project" value="TreeGrafter"/>
</dbReference>
<evidence type="ECO:0000256" key="3">
    <source>
        <dbReference type="ARBA" id="ARBA00023015"/>
    </source>
</evidence>
<protein>
    <recommendedName>
        <fullName evidence="9">Transcription initiation factor TFIID subunit 9</fullName>
    </recommendedName>
</protein>
<dbReference type="GO" id="GO:0016251">
    <property type="term" value="F:RNA polymerase II general transcription initiation factor activity"/>
    <property type="evidence" value="ECO:0007669"/>
    <property type="project" value="TreeGrafter"/>
</dbReference>
<evidence type="ECO:0000256" key="2">
    <source>
        <dbReference type="ARBA" id="ARBA00007646"/>
    </source>
</evidence>
<dbReference type="GO" id="GO:0051123">
    <property type="term" value="P:RNA polymerase II preinitiation complex assembly"/>
    <property type="evidence" value="ECO:0007669"/>
    <property type="project" value="TreeGrafter"/>
</dbReference>
<evidence type="ECO:0000256" key="1">
    <source>
        <dbReference type="ARBA" id="ARBA00004123"/>
    </source>
</evidence>
<dbReference type="InterPro" id="IPR003162">
    <property type="entry name" value="TFIID-31"/>
</dbReference>
<feature type="compositionally biased region" description="Acidic residues" evidence="6">
    <location>
        <begin position="221"/>
        <end position="234"/>
    </location>
</feature>
<dbReference type="STRING" id="1507870.A0A1V8ST15"/>
<feature type="compositionally biased region" description="Pro residues" evidence="6">
    <location>
        <begin position="11"/>
        <end position="23"/>
    </location>
</feature>
<keyword evidence="8" id="KW-1185">Reference proteome</keyword>
<dbReference type="Pfam" id="PF02291">
    <property type="entry name" value="TFIID-31kDa"/>
    <property type="match status" value="1"/>
</dbReference>
<feature type="region of interest" description="Disordered" evidence="6">
    <location>
        <begin position="209"/>
        <end position="257"/>
    </location>
</feature>
<dbReference type="AlphaFoldDB" id="A0A1V8ST15"/>
<proteinExistence type="inferred from homology"/>
<dbReference type="GO" id="GO:0000124">
    <property type="term" value="C:SAGA complex"/>
    <property type="evidence" value="ECO:0007669"/>
    <property type="project" value="TreeGrafter"/>
</dbReference>